<evidence type="ECO:0000256" key="1">
    <source>
        <dbReference type="SAM" id="SignalP"/>
    </source>
</evidence>
<feature type="non-terminal residue" evidence="2">
    <location>
        <position position="296"/>
    </location>
</feature>
<name>A0A813FKD7_POLGL</name>
<protein>
    <recommendedName>
        <fullName evidence="4">Transmembrane protein 231</fullName>
    </recommendedName>
</protein>
<organism evidence="2 3">
    <name type="scientific">Polarella glacialis</name>
    <name type="common">Dinoflagellate</name>
    <dbReference type="NCBI Taxonomy" id="89957"/>
    <lineage>
        <taxon>Eukaryota</taxon>
        <taxon>Sar</taxon>
        <taxon>Alveolata</taxon>
        <taxon>Dinophyceae</taxon>
        <taxon>Suessiales</taxon>
        <taxon>Suessiaceae</taxon>
        <taxon>Polarella</taxon>
    </lineage>
</organism>
<keyword evidence="3" id="KW-1185">Reference proteome</keyword>
<feature type="signal peptide" evidence="1">
    <location>
        <begin position="1"/>
        <end position="20"/>
    </location>
</feature>
<sequence>MQRTRVILISCAGIVLFAISEEFLATIEEDQGVSRLSLQTSPDGAASLNGGSVDPRPPTLGVYVGTYTLFRNNSQDKTGAVKATVASVPTAAMAVRSTSLAVTLVGARSEASRRWVSGHGDADQDMQFQCLDLGAADGRLLALGLVDQDDFAAETQQPWVGLRRSDQALPGYPGDVEMMPPDVARRQTRRASAATSASCVQMTYRQCQLEGVLSSEVTNGINSFSAQMVSSECGLRLQMALHFVDLDNVGRKVFNYGVWISFLTMVQIRLVVMQMRYTEGGGASSAKLSALAIAAQ</sequence>
<reference evidence="2" key="1">
    <citation type="submission" date="2021-02" db="EMBL/GenBank/DDBJ databases">
        <authorList>
            <person name="Dougan E. K."/>
            <person name="Rhodes N."/>
            <person name="Thang M."/>
            <person name="Chan C."/>
        </authorList>
    </citation>
    <scope>NUCLEOTIDE SEQUENCE</scope>
</reference>
<keyword evidence="1" id="KW-0732">Signal</keyword>
<dbReference type="EMBL" id="CAJNNV010025121">
    <property type="protein sequence ID" value="CAE8612459.1"/>
    <property type="molecule type" value="Genomic_DNA"/>
</dbReference>
<evidence type="ECO:0008006" key="4">
    <source>
        <dbReference type="Google" id="ProtNLM"/>
    </source>
</evidence>
<evidence type="ECO:0000313" key="2">
    <source>
        <dbReference type="EMBL" id="CAE8612459.1"/>
    </source>
</evidence>
<dbReference type="Proteomes" id="UP000654075">
    <property type="component" value="Unassembled WGS sequence"/>
</dbReference>
<gene>
    <name evidence="2" type="ORF">PGLA1383_LOCUS30256</name>
</gene>
<evidence type="ECO:0000313" key="3">
    <source>
        <dbReference type="Proteomes" id="UP000654075"/>
    </source>
</evidence>
<accession>A0A813FKD7</accession>
<feature type="chain" id="PRO_5032844856" description="Transmembrane protein 231" evidence="1">
    <location>
        <begin position="21"/>
        <end position="296"/>
    </location>
</feature>
<comment type="caution">
    <text evidence="2">The sequence shown here is derived from an EMBL/GenBank/DDBJ whole genome shotgun (WGS) entry which is preliminary data.</text>
</comment>
<proteinExistence type="predicted"/>
<dbReference type="AlphaFoldDB" id="A0A813FKD7"/>